<dbReference type="GO" id="GO:0016887">
    <property type="term" value="F:ATP hydrolysis activity"/>
    <property type="evidence" value="ECO:0007669"/>
    <property type="project" value="InterPro"/>
</dbReference>
<evidence type="ECO:0000256" key="2">
    <source>
        <dbReference type="ARBA" id="ARBA00022448"/>
    </source>
</evidence>
<keyword evidence="2" id="KW-0813">Transport</keyword>
<evidence type="ECO:0000259" key="6">
    <source>
        <dbReference type="PROSITE" id="PS50893"/>
    </source>
</evidence>
<dbReference type="PROSITE" id="PS00211">
    <property type="entry name" value="ABC_TRANSPORTER_1"/>
    <property type="match status" value="1"/>
</dbReference>
<evidence type="ECO:0000256" key="1">
    <source>
        <dbReference type="ARBA" id="ARBA00005417"/>
    </source>
</evidence>
<dbReference type="STRING" id="1458426.SMCB_1263"/>
<dbReference type="PANTHER" id="PTHR42788">
    <property type="entry name" value="TAURINE IMPORT ATP-BINDING PROTEIN-RELATED"/>
    <property type="match status" value="1"/>
</dbReference>
<dbReference type="Gene3D" id="3.40.50.300">
    <property type="entry name" value="P-loop containing nucleotide triphosphate hydrolases"/>
    <property type="match status" value="1"/>
</dbReference>
<dbReference type="RefSeq" id="WP_034112391.1">
    <property type="nucleotide sequence ID" value="NZ_AP014569.1"/>
</dbReference>
<dbReference type="InterPro" id="IPR027417">
    <property type="entry name" value="P-loop_NTPase"/>
</dbReference>
<dbReference type="PANTHER" id="PTHR42788:SF19">
    <property type="entry name" value="ALIPHATIC SULFONATES IMPORT ATP-BINDING PROTEIN SSUB 2"/>
    <property type="match status" value="1"/>
</dbReference>
<keyword evidence="3" id="KW-1003">Cell membrane</keyword>
<dbReference type="KEGG" id="cbab:SMCB_1263"/>
<keyword evidence="5" id="KW-0067">ATP-binding</keyword>
<dbReference type="AlphaFoldDB" id="A0A060NLR4"/>
<keyword evidence="4" id="KW-0547">Nucleotide-binding</keyword>
<reference evidence="7 8" key="1">
    <citation type="journal article" date="2014" name="Nat. Commun.">
        <title>Physiological and genomic features of highly alkaliphilic hydrogen-utilizing Betaproteobacteria from a continental serpentinizing site.</title>
        <authorList>
            <person name="Suzuki S."/>
            <person name="Kuenen J.G."/>
            <person name="Schipper K."/>
            <person name="van der Velde S."/>
            <person name="Ishii S."/>
            <person name="Wu A."/>
            <person name="Sorokin D.Y."/>
            <person name="Tenney A."/>
            <person name="Meng X.Y."/>
            <person name="Morrill P.L."/>
            <person name="Kamagata Y."/>
            <person name="Muyzer G."/>
            <person name="Nealson K.H."/>
        </authorList>
    </citation>
    <scope>NUCLEOTIDE SEQUENCE [LARGE SCALE GENOMIC DNA]</scope>
    <source>
        <strain evidence="7 8">B1</strain>
    </source>
</reference>
<evidence type="ECO:0000256" key="5">
    <source>
        <dbReference type="ARBA" id="ARBA00022840"/>
    </source>
</evidence>
<dbReference type="InterPro" id="IPR050166">
    <property type="entry name" value="ABC_transporter_ATP-bind"/>
</dbReference>
<keyword evidence="8" id="KW-1185">Reference proteome</keyword>
<proteinExistence type="inferred from homology"/>
<evidence type="ECO:0000313" key="8">
    <source>
        <dbReference type="Proteomes" id="UP000066014"/>
    </source>
</evidence>
<dbReference type="GO" id="GO:0005524">
    <property type="term" value="F:ATP binding"/>
    <property type="evidence" value="ECO:0007669"/>
    <property type="project" value="UniProtKB-KW"/>
</dbReference>
<dbReference type="Pfam" id="PF00005">
    <property type="entry name" value="ABC_tran"/>
    <property type="match status" value="1"/>
</dbReference>
<accession>A0A060NLR4</accession>
<gene>
    <name evidence="7" type="ORF">SMCB_1263</name>
</gene>
<dbReference type="Proteomes" id="UP000066014">
    <property type="component" value="Chromosome"/>
</dbReference>
<dbReference type="HOGENOM" id="CLU_000604_1_22_4"/>
<dbReference type="OrthoDB" id="5298774at2"/>
<protein>
    <submittedName>
        <fullName evidence="7">ABC-type taurine transport system, ATPase component</fullName>
    </submittedName>
</protein>
<evidence type="ECO:0000313" key="7">
    <source>
        <dbReference type="EMBL" id="BAO83491.1"/>
    </source>
</evidence>
<comment type="similarity">
    <text evidence="1">Belongs to the ABC transporter superfamily.</text>
</comment>
<dbReference type="SUPFAM" id="SSF52540">
    <property type="entry name" value="P-loop containing nucleoside triphosphate hydrolases"/>
    <property type="match status" value="1"/>
</dbReference>
<organism evidence="7 8">
    <name type="scientific">Serpentinimonas maccroryi</name>
    <dbReference type="NCBI Taxonomy" id="1458426"/>
    <lineage>
        <taxon>Bacteria</taxon>
        <taxon>Pseudomonadati</taxon>
        <taxon>Pseudomonadota</taxon>
        <taxon>Betaproteobacteria</taxon>
        <taxon>Burkholderiales</taxon>
        <taxon>Comamonadaceae</taxon>
        <taxon>Serpentinimonas</taxon>
    </lineage>
</organism>
<keyword evidence="3" id="KW-0472">Membrane</keyword>
<feature type="domain" description="ABC transporter" evidence="6">
    <location>
        <begin position="7"/>
        <end position="228"/>
    </location>
</feature>
<dbReference type="InterPro" id="IPR017871">
    <property type="entry name" value="ABC_transporter-like_CS"/>
</dbReference>
<sequence length="254" mass="27219">MSRPPVLVLEGIGHAYFGRYVLEGVRLRLHAGEVAALLGPSGSGKSTLLAIAAGILDPLRGTLERGYRRHAMVFQEPRLLPWATAAQNIAYPLRLSGLGRAARDARVAEVAALAHFDPADLGKYPVELSGGMRQRVAIARALAPAPDFVYFDEPFTALDPGLRRAMQDLVIEAASRHGFGALFVTHDVQEAVRIAHRVLVLDAGGRGLAGERVVPGVPGARDARTVFETAHGWLAHDALFQAVEGSDERTAGWS</sequence>
<evidence type="ECO:0000256" key="3">
    <source>
        <dbReference type="ARBA" id="ARBA00022475"/>
    </source>
</evidence>
<dbReference type="SMART" id="SM00382">
    <property type="entry name" value="AAA"/>
    <property type="match status" value="1"/>
</dbReference>
<dbReference type="InterPro" id="IPR003593">
    <property type="entry name" value="AAA+_ATPase"/>
</dbReference>
<dbReference type="EMBL" id="AP014569">
    <property type="protein sequence ID" value="BAO83491.1"/>
    <property type="molecule type" value="Genomic_DNA"/>
</dbReference>
<name>A0A060NLR4_9BURK</name>
<dbReference type="InterPro" id="IPR003439">
    <property type="entry name" value="ABC_transporter-like_ATP-bd"/>
</dbReference>
<evidence type="ECO:0000256" key="4">
    <source>
        <dbReference type="ARBA" id="ARBA00022741"/>
    </source>
</evidence>
<dbReference type="PROSITE" id="PS50893">
    <property type="entry name" value="ABC_TRANSPORTER_2"/>
    <property type="match status" value="1"/>
</dbReference>